<feature type="domain" description="Cytochrome c" evidence="6">
    <location>
        <begin position="159"/>
        <end position="237"/>
    </location>
</feature>
<evidence type="ECO:0000256" key="2">
    <source>
        <dbReference type="ARBA" id="ARBA00022723"/>
    </source>
</evidence>
<sequence length="280" mass="28532">MNSVGWLSKGSLRRPRVLSAIAGVAGLGTLAAVAMVAAPSTALAQAPNSGGSSGGSPIVYVNPPKRLIPEGQALFAEDCETCHGVDAQGSTRAPNLQGLGAATVDFWITTGRMPLADPTTQAIEKPPRLTNQQAEAIASYIVSLAPGGPGIPSVNLKAANISRGEFLFSEDCAACHTITGVGDALANNVFAPSLYPATPTQVAEAIRTGPGNMPRFGPGTLSNQEVADVVRYVEYLHAPNDRGGAGLGHVGPVTEGLVAIVFGLGGLMVAGYWIGGRAPR</sequence>
<evidence type="ECO:0000313" key="7">
    <source>
        <dbReference type="EMBL" id="ACU54741.1"/>
    </source>
</evidence>
<keyword evidence="5" id="KW-1133">Transmembrane helix</keyword>
<dbReference type="Proteomes" id="UP000000771">
    <property type="component" value="Chromosome"/>
</dbReference>
<dbReference type="PANTHER" id="PTHR33751">
    <property type="entry name" value="CBB3-TYPE CYTOCHROME C OXIDASE SUBUNIT FIXP"/>
    <property type="match status" value="1"/>
</dbReference>
<dbReference type="InterPro" id="IPR050597">
    <property type="entry name" value="Cytochrome_c_Oxidase_Subunit"/>
</dbReference>
<dbReference type="GO" id="GO:0009055">
    <property type="term" value="F:electron transfer activity"/>
    <property type="evidence" value="ECO:0007669"/>
    <property type="project" value="InterPro"/>
</dbReference>
<dbReference type="STRING" id="525909.Afer_1827"/>
<dbReference type="KEGG" id="afo:Afer_1827"/>
<proteinExistence type="predicted"/>
<feature type="transmembrane region" description="Helical" evidence="5">
    <location>
        <begin position="256"/>
        <end position="275"/>
    </location>
</feature>
<evidence type="ECO:0000313" key="8">
    <source>
        <dbReference type="Proteomes" id="UP000000771"/>
    </source>
</evidence>
<gene>
    <name evidence="7" type="ordered locus">Afer_1827</name>
</gene>
<dbReference type="PANTHER" id="PTHR33751:SF13">
    <property type="entry name" value="CYTOCHROME BC1 COMPLEX CYTOCHROME C SUBUNIT"/>
    <property type="match status" value="1"/>
</dbReference>
<keyword evidence="3 4" id="KW-0408">Iron</keyword>
<dbReference type="GO" id="GO:0020037">
    <property type="term" value="F:heme binding"/>
    <property type="evidence" value="ECO:0007669"/>
    <property type="project" value="InterPro"/>
</dbReference>
<dbReference type="InterPro" id="IPR036909">
    <property type="entry name" value="Cyt_c-like_dom_sf"/>
</dbReference>
<evidence type="ECO:0000259" key="6">
    <source>
        <dbReference type="PROSITE" id="PS51007"/>
    </source>
</evidence>
<evidence type="ECO:0000256" key="4">
    <source>
        <dbReference type="PROSITE-ProRule" id="PRU00433"/>
    </source>
</evidence>
<keyword evidence="1 4" id="KW-0349">Heme</keyword>
<dbReference type="GO" id="GO:0046872">
    <property type="term" value="F:metal ion binding"/>
    <property type="evidence" value="ECO:0007669"/>
    <property type="project" value="UniProtKB-KW"/>
</dbReference>
<evidence type="ECO:0000256" key="5">
    <source>
        <dbReference type="SAM" id="Phobius"/>
    </source>
</evidence>
<evidence type="ECO:0000256" key="3">
    <source>
        <dbReference type="ARBA" id="ARBA00023004"/>
    </source>
</evidence>
<keyword evidence="8" id="KW-1185">Reference proteome</keyword>
<dbReference type="SUPFAM" id="SSF46626">
    <property type="entry name" value="Cytochrome c"/>
    <property type="match status" value="2"/>
</dbReference>
<dbReference type="HOGENOM" id="CLU_086567_0_0_11"/>
<feature type="domain" description="Cytochrome c" evidence="6">
    <location>
        <begin position="66"/>
        <end position="145"/>
    </location>
</feature>
<dbReference type="Pfam" id="PF13442">
    <property type="entry name" value="Cytochrome_CBB3"/>
    <property type="match status" value="1"/>
</dbReference>
<dbReference type="eggNOG" id="COG2010">
    <property type="taxonomic scope" value="Bacteria"/>
</dbReference>
<keyword evidence="2 4" id="KW-0479">Metal-binding</keyword>
<name>C7M193_ACIFD</name>
<keyword evidence="5" id="KW-0472">Membrane</keyword>
<dbReference type="PROSITE" id="PS51007">
    <property type="entry name" value="CYTC"/>
    <property type="match status" value="2"/>
</dbReference>
<keyword evidence="5" id="KW-0812">Transmembrane</keyword>
<dbReference type="InterPro" id="IPR009056">
    <property type="entry name" value="Cyt_c-like_dom"/>
</dbReference>
<evidence type="ECO:0000256" key="1">
    <source>
        <dbReference type="ARBA" id="ARBA00022617"/>
    </source>
</evidence>
<dbReference type="Pfam" id="PF00034">
    <property type="entry name" value="Cytochrom_C"/>
    <property type="match status" value="1"/>
</dbReference>
<accession>C7M193</accession>
<dbReference type="Gene3D" id="1.10.760.10">
    <property type="entry name" value="Cytochrome c-like domain"/>
    <property type="match status" value="2"/>
</dbReference>
<reference evidence="7 8" key="1">
    <citation type="journal article" date="2009" name="Stand. Genomic Sci.">
        <title>Complete genome sequence of Acidimicrobium ferrooxidans type strain (ICP).</title>
        <authorList>
            <person name="Clum A."/>
            <person name="Nolan M."/>
            <person name="Lang E."/>
            <person name="Glavina Del Rio T."/>
            <person name="Tice H."/>
            <person name="Copeland A."/>
            <person name="Cheng J.F."/>
            <person name="Lucas S."/>
            <person name="Chen F."/>
            <person name="Bruce D."/>
            <person name="Goodwin L."/>
            <person name="Pitluck S."/>
            <person name="Ivanova N."/>
            <person name="Mavrommatis K."/>
            <person name="Mikhailova N."/>
            <person name="Pati A."/>
            <person name="Chen A."/>
            <person name="Palaniappan K."/>
            <person name="Goker M."/>
            <person name="Spring S."/>
            <person name="Land M."/>
            <person name="Hauser L."/>
            <person name="Chang Y.J."/>
            <person name="Jeffries C.C."/>
            <person name="Chain P."/>
            <person name="Bristow J."/>
            <person name="Eisen J.A."/>
            <person name="Markowitz V."/>
            <person name="Hugenholtz P."/>
            <person name="Kyrpides N.C."/>
            <person name="Klenk H.P."/>
            <person name="Lapidus A."/>
        </authorList>
    </citation>
    <scope>NUCLEOTIDE SEQUENCE [LARGE SCALE GENOMIC DNA]</scope>
    <source>
        <strain evidence="8">DSM 10331 / JCM 15462 / NBRC 103882 / ICP</strain>
    </source>
</reference>
<dbReference type="AlphaFoldDB" id="C7M193"/>
<organism evidence="7 8">
    <name type="scientific">Acidimicrobium ferrooxidans (strain DSM 10331 / JCM 15462 / NBRC 103882 / ICP)</name>
    <dbReference type="NCBI Taxonomy" id="525909"/>
    <lineage>
        <taxon>Bacteria</taxon>
        <taxon>Bacillati</taxon>
        <taxon>Actinomycetota</taxon>
        <taxon>Acidimicrobiia</taxon>
        <taxon>Acidimicrobiales</taxon>
        <taxon>Acidimicrobiaceae</taxon>
        <taxon>Acidimicrobium</taxon>
    </lineage>
</organism>
<protein>
    <submittedName>
        <fullName evidence="7">Cytochrome c class I</fullName>
    </submittedName>
</protein>
<dbReference type="EMBL" id="CP001631">
    <property type="protein sequence ID" value="ACU54741.1"/>
    <property type="molecule type" value="Genomic_DNA"/>
</dbReference>